<proteinExistence type="predicted"/>
<keyword evidence="1" id="KW-0812">Transmembrane</keyword>
<evidence type="ECO:0000256" key="1">
    <source>
        <dbReference type="SAM" id="Phobius"/>
    </source>
</evidence>
<keyword evidence="1" id="KW-0472">Membrane</keyword>
<dbReference type="AlphaFoldDB" id="A0AA36HDH7"/>
<comment type="caution">
    <text evidence="2">The sequence shown here is derived from an EMBL/GenBank/DDBJ whole genome shotgun (WGS) entry which is preliminary data.</text>
</comment>
<evidence type="ECO:0000313" key="2">
    <source>
        <dbReference type="EMBL" id="CAJ0608187.1"/>
    </source>
</evidence>
<dbReference type="EMBL" id="CATQJL010000316">
    <property type="protein sequence ID" value="CAJ0608187.1"/>
    <property type="molecule type" value="Genomic_DNA"/>
</dbReference>
<name>A0AA36HDH7_CYLNA</name>
<feature type="transmembrane region" description="Helical" evidence="1">
    <location>
        <begin position="12"/>
        <end position="34"/>
    </location>
</feature>
<evidence type="ECO:0000313" key="3">
    <source>
        <dbReference type="Proteomes" id="UP001176961"/>
    </source>
</evidence>
<gene>
    <name evidence="2" type="ORF">CYNAS_LOCUS20170</name>
</gene>
<protein>
    <submittedName>
        <fullName evidence="2">Uncharacterized protein</fullName>
    </submittedName>
</protein>
<dbReference type="Proteomes" id="UP001176961">
    <property type="component" value="Unassembled WGS sequence"/>
</dbReference>
<accession>A0AA36HDH7</accession>
<keyword evidence="1" id="KW-1133">Transmembrane helix</keyword>
<organism evidence="2 3">
    <name type="scientific">Cylicocyclus nassatus</name>
    <name type="common">Nematode worm</name>
    <dbReference type="NCBI Taxonomy" id="53992"/>
    <lineage>
        <taxon>Eukaryota</taxon>
        <taxon>Metazoa</taxon>
        <taxon>Ecdysozoa</taxon>
        <taxon>Nematoda</taxon>
        <taxon>Chromadorea</taxon>
        <taxon>Rhabditida</taxon>
        <taxon>Rhabditina</taxon>
        <taxon>Rhabditomorpha</taxon>
        <taxon>Strongyloidea</taxon>
        <taxon>Strongylidae</taxon>
        <taxon>Cylicocyclus</taxon>
    </lineage>
</organism>
<keyword evidence="3" id="KW-1185">Reference proteome</keyword>
<reference evidence="2" key="1">
    <citation type="submission" date="2023-07" db="EMBL/GenBank/DDBJ databases">
        <authorList>
            <consortium name="CYATHOMIX"/>
        </authorList>
    </citation>
    <scope>NUCLEOTIDE SEQUENCE</scope>
    <source>
        <strain evidence="2">N/A</strain>
    </source>
</reference>
<sequence length="77" mass="8697">MYESKISVGNLGMSMAALHCPIAPLCLIFCNDTYRKYTFTKLKHVFTMRKRKSAPNSIAHAQLPQLSDRCYAVQSSL</sequence>